<organism evidence="3 4">
    <name type="scientific">Stylonychia lemnae</name>
    <name type="common">Ciliate</name>
    <dbReference type="NCBI Taxonomy" id="5949"/>
    <lineage>
        <taxon>Eukaryota</taxon>
        <taxon>Sar</taxon>
        <taxon>Alveolata</taxon>
        <taxon>Ciliophora</taxon>
        <taxon>Intramacronucleata</taxon>
        <taxon>Spirotrichea</taxon>
        <taxon>Stichotrichia</taxon>
        <taxon>Sporadotrichida</taxon>
        <taxon>Oxytrichidae</taxon>
        <taxon>Stylonychinae</taxon>
        <taxon>Stylonychia</taxon>
    </lineage>
</organism>
<evidence type="ECO:0000313" key="4">
    <source>
        <dbReference type="Proteomes" id="UP000039865"/>
    </source>
</evidence>
<feature type="region of interest" description="Disordered" evidence="1">
    <location>
        <begin position="384"/>
        <end position="470"/>
    </location>
</feature>
<feature type="region of interest" description="Disordered" evidence="1">
    <location>
        <begin position="1262"/>
        <end position="1335"/>
    </location>
</feature>
<gene>
    <name evidence="3" type="primary">Contig8040.g8572</name>
    <name evidence="3" type="ORF">STYLEM_12508</name>
</gene>
<dbReference type="InterPro" id="IPR011333">
    <property type="entry name" value="SKP1/BTB/POZ_sf"/>
</dbReference>
<feature type="compositionally biased region" description="Polar residues" evidence="1">
    <location>
        <begin position="1279"/>
        <end position="1298"/>
    </location>
</feature>
<sequence length="1390" mass="159221">MSNHLQYQPKSYQESLSNQIEVFDQSKKTPPIHERYLIKSSGAKTGSSIRDVNSFNLQSTDGSIQFNQTQRIPLGALVKLKTQSDEALNSQYFAMSQNKISQHEISDSDSKFNRDNESPLLKIVNGQNLHPSSKIMSSNNLELMNGNFTLAYTTGTEPTLDVTNSQKILQHQSFIEQQKNYGLVLSNNNSQISSLPQTTDHRNVTLNSYFGNPPTNVQNILQNNLLVNGNGSVMNNQMLNPQFLVPGNGVNISHNTTFYGQQKNPSLVQPQIQNQYGNKRQSADGNQGFKNASALQSLNDKIIHNNLFGSNPISQLMIGNSQNSQPSSIINQANLTQTNFGIKQYQSTGVTSGDRNSIDKTNIQLVNQSNLIAKKLDIKQPIQAKDSMQQNSIQQIRPNSLGKFSKQDESSQSPIKTDTQQRLNQNVTPFSNKTTAQSDYQKDGDNPTPKSVGNYKNDTLPTENSPNSKINLPDTASYSGGFLQNLSQINFKDKIMIHVIDDSKNQKKDFTFSRSLLVKYMKYFEKCLKKISENDEIDISIHCDAGIFEWLLNYIFNQEEMEKSSQSTNVTLQSTNGWQLRVQKCDEDVHNSLQTFSSVTQYRGPKLDQKNVVSILISADFLKIDRLVKHCMEYFVANIEDISKIQVDMSCINSVIIREMAKNIKLDRLDTLKERKDKLVSRLFMKKLELLLEKDKNYLHKCAYCLRLFTKDQREILSCPKGKVYIDENGQQRAKHVIDKDWDLKKFITYVRETYRISWKEIYWKVWSYLNTFKCNRCQGFFVIAEMGNCRYHEKQMRIQSQYNTPGGSVYKYECCGQFYDIYQLLDIEGRGLNGCKMQMHEPYILFNSSLEKEKQILDRLISHQLIILENPPEFLIEEIQIKGLDPLLNESQNQSPSKRSPATYKIIIAEGNQPQNSQQTQVIKPSSLHYKISLKQGVEEYIKKESKIEDFEILVEEEKTPEEEAEVLGQINEDFDDALYDMQVIIQQKNKVVANNLLDAQTDWDKETEKMRKKLERNSINSVKYKYAQQQNSTNKPDGQDQQDLSSQQNQGQQDISGQQRMSPTKLKPTQPPQGLQQNYQSNPQPQQNQNMMNNNQMQQNQIYVLNPEQMEEAKVMTLQKMRQFKRDRLYANDKDRVGQLQDLLKKVRLNENQIVQQQIQQEEQAKQRQNQANLSPSPRISSPTNHKSNQQSISVNPFLQAQNSSQPPQQQQQIMTQITSIVNKRSRSTNYNGAFTNANNGQTYKEAAKNNDTVDNIQNIAASPDRGKSPQVIPQPRKNSGATNFNSTEPQSNLMNKSPRVNRVKNQSPPSREKQTQQSNQQNVSSLQNSLPEDKIVHSPQKVPTNFYQNTNNQTFYQHRKTNSNKLPQINSKTVETSSLSNTYYSKE</sequence>
<feature type="region of interest" description="Disordered" evidence="1">
    <location>
        <begin position="1363"/>
        <end position="1390"/>
    </location>
</feature>
<dbReference type="PANTHER" id="PTHR20946:SF0">
    <property type="entry name" value="SANT AND BTB DOMAIN REGULATOR OF CLASS SWITCH RECOMBINATION"/>
    <property type="match status" value="1"/>
</dbReference>
<feature type="region of interest" description="Disordered" evidence="1">
    <location>
        <begin position="1160"/>
        <end position="1193"/>
    </location>
</feature>
<feature type="region of interest" description="Disordered" evidence="1">
    <location>
        <begin position="1029"/>
        <end position="1093"/>
    </location>
</feature>
<dbReference type="Gene3D" id="3.30.710.10">
    <property type="entry name" value="Potassium Channel Kv1.1, Chain A"/>
    <property type="match status" value="1"/>
</dbReference>
<feature type="domain" description="SANT and BTB" evidence="2">
    <location>
        <begin position="496"/>
        <end position="563"/>
    </location>
</feature>
<dbReference type="InterPro" id="IPR045902">
    <property type="entry name" value="SANBR-like"/>
</dbReference>
<feature type="compositionally biased region" description="Low complexity" evidence="1">
    <location>
        <begin position="1041"/>
        <end position="1061"/>
    </location>
</feature>
<dbReference type="CDD" id="cd14733">
    <property type="entry name" value="BACK"/>
    <property type="match status" value="1"/>
</dbReference>
<reference evidence="3 4" key="1">
    <citation type="submission" date="2014-06" db="EMBL/GenBank/DDBJ databases">
        <authorList>
            <person name="Swart Estienne"/>
        </authorList>
    </citation>
    <scope>NUCLEOTIDE SEQUENCE [LARGE SCALE GENOMIC DNA]</scope>
    <source>
        <strain evidence="3 4">130c</strain>
    </source>
</reference>
<dbReference type="SUPFAM" id="SSF54695">
    <property type="entry name" value="POZ domain"/>
    <property type="match status" value="1"/>
</dbReference>
<dbReference type="InParanoid" id="A0A078ANG7"/>
<feature type="compositionally biased region" description="Polar residues" evidence="1">
    <location>
        <begin position="1176"/>
        <end position="1193"/>
    </location>
</feature>
<feature type="compositionally biased region" description="Polar residues" evidence="1">
    <location>
        <begin position="1366"/>
        <end position="1390"/>
    </location>
</feature>
<evidence type="ECO:0000313" key="3">
    <source>
        <dbReference type="EMBL" id="CDW83461.1"/>
    </source>
</evidence>
<dbReference type="InterPro" id="IPR021777">
    <property type="entry name" value="SANBR_BTB"/>
</dbReference>
<dbReference type="PANTHER" id="PTHR20946">
    <property type="entry name" value="SANT AND BTB DOMAIN REGULATOR OF CLASS SWITCH RECOMBINATION"/>
    <property type="match status" value="1"/>
</dbReference>
<dbReference type="Proteomes" id="UP000039865">
    <property type="component" value="Unassembled WGS sequence"/>
</dbReference>
<feature type="compositionally biased region" description="Low complexity" evidence="1">
    <location>
        <begin position="1078"/>
        <end position="1093"/>
    </location>
</feature>
<feature type="compositionally biased region" description="Polar residues" evidence="1">
    <location>
        <begin position="410"/>
        <end position="439"/>
    </location>
</feature>
<name>A0A078ANG7_STYLE</name>
<dbReference type="Pfam" id="PF11822">
    <property type="entry name" value="BTB_SANBR"/>
    <property type="match status" value="1"/>
</dbReference>
<proteinExistence type="predicted"/>
<feature type="compositionally biased region" description="Polar residues" evidence="1">
    <location>
        <begin position="448"/>
        <end position="470"/>
    </location>
</feature>
<evidence type="ECO:0000256" key="1">
    <source>
        <dbReference type="SAM" id="MobiDB-lite"/>
    </source>
</evidence>
<dbReference type="EMBL" id="CCKQ01011870">
    <property type="protein sequence ID" value="CDW83461.1"/>
    <property type="molecule type" value="Genomic_DNA"/>
</dbReference>
<accession>A0A078ANG7</accession>
<feature type="compositionally biased region" description="Low complexity" evidence="1">
    <location>
        <begin position="1318"/>
        <end position="1332"/>
    </location>
</feature>
<evidence type="ECO:0000259" key="2">
    <source>
        <dbReference type="Pfam" id="PF11822"/>
    </source>
</evidence>
<dbReference type="OrthoDB" id="550012at2759"/>
<feature type="compositionally biased region" description="Polar residues" evidence="1">
    <location>
        <begin position="386"/>
        <end position="398"/>
    </location>
</feature>
<feature type="compositionally biased region" description="Low complexity" evidence="1">
    <location>
        <begin position="1160"/>
        <end position="1175"/>
    </location>
</feature>
<keyword evidence="4" id="KW-1185">Reference proteome</keyword>
<protein>
    <recommendedName>
        <fullName evidence="2">SANT and BTB domain-containing protein</fullName>
    </recommendedName>
</protein>
<feature type="compositionally biased region" description="Polar residues" evidence="1">
    <location>
        <begin position="1029"/>
        <end position="1038"/>
    </location>
</feature>